<dbReference type="InterPro" id="IPR013783">
    <property type="entry name" value="Ig-like_fold"/>
</dbReference>
<dbReference type="InterPro" id="IPR051913">
    <property type="entry name" value="GH2_Domain-Containing"/>
</dbReference>
<evidence type="ECO:0000259" key="9">
    <source>
        <dbReference type="Pfam" id="PF18565"/>
    </source>
</evidence>
<dbReference type="Pfam" id="PF16355">
    <property type="entry name" value="DUF4982"/>
    <property type="match status" value="1"/>
</dbReference>
<accession>A0A938WJQ8</accession>
<feature type="domain" description="Glycoside hydrolase family 2 immunoglobulin-like beta-sandwich" evidence="5">
    <location>
        <begin position="187"/>
        <end position="293"/>
    </location>
</feature>
<gene>
    <name evidence="10" type="ORF">H6B30_01250</name>
</gene>
<dbReference type="GO" id="GO:0004553">
    <property type="term" value="F:hydrolase activity, hydrolyzing O-glycosyl compounds"/>
    <property type="evidence" value="ECO:0007669"/>
    <property type="project" value="InterPro"/>
</dbReference>
<feature type="domain" description="Glycoside hydrolase family 2" evidence="9">
    <location>
        <begin position="702"/>
        <end position="800"/>
    </location>
</feature>
<dbReference type="Gene3D" id="3.20.20.80">
    <property type="entry name" value="Glycosidases"/>
    <property type="match status" value="1"/>
</dbReference>
<organism evidence="10 11">
    <name type="scientific">Marseilla massiliensis</name>
    <dbReference type="NCBI Taxonomy" id="1841864"/>
    <lineage>
        <taxon>Bacteria</taxon>
        <taxon>Pseudomonadati</taxon>
        <taxon>Bacteroidota</taxon>
        <taxon>Bacteroidia</taxon>
        <taxon>Bacteroidales</taxon>
        <taxon>Prevotellaceae</taxon>
        <taxon>Marseilla</taxon>
    </lineage>
</organism>
<dbReference type="Pfam" id="PF02836">
    <property type="entry name" value="Glyco_hydro_2_C"/>
    <property type="match status" value="1"/>
</dbReference>
<comment type="similarity">
    <text evidence="1">Belongs to the glycosyl hydrolase 2 family.</text>
</comment>
<evidence type="ECO:0000256" key="1">
    <source>
        <dbReference type="ARBA" id="ARBA00007401"/>
    </source>
</evidence>
<dbReference type="SUPFAM" id="SSF49303">
    <property type="entry name" value="beta-Galactosidase/glucuronidase domain"/>
    <property type="match status" value="1"/>
</dbReference>
<dbReference type="InterPro" id="IPR036156">
    <property type="entry name" value="Beta-gal/glucu_dom_sf"/>
</dbReference>
<comment type="caution">
    <text evidence="10">The sequence shown here is derived from an EMBL/GenBank/DDBJ whole genome shotgun (WGS) entry which is preliminary data.</text>
</comment>
<keyword evidence="3" id="KW-0326">Glycosidase</keyword>
<evidence type="ECO:0000259" key="6">
    <source>
        <dbReference type="Pfam" id="PF02836"/>
    </source>
</evidence>
<feature type="domain" description="DUF4982" evidence="8">
    <location>
        <begin position="629"/>
        <end position="689"/>
    </location>
</feature>
<dbReference type="Pfam" id="PF00703">
    <property type="entry name" value="Glyco_hydro_2"/>
    <property type="match status" value="1"/>
</dbReference>
<reference evidence="10 11" key="1">
    <citation type="journal article" date="2021" name="Sci. Rep.">
        <title>The distribution of antibiotic resistance genes in chicken gut microbiota commensals.</title>
        <authorList>
            <person name="Juricova H."/>
            <person name="Matiasovicova J."/>
            <person name="Kubasova T."/>
            <person name="Cejkova D."/>
            <person name="Rychlik I."/>
        </authorList>
    </citation>
    <scope>NUCLEOTIDE SEQUENCE [LARGE SCALE GENOMIC DNA]</scope>
    <source>
        <strain evidence="10 11">An819</strain>
    </source>
</reference>
<evidence type="ECO:0000313" key="10">
    <source>
        <dbReference type="EMBL" id="MBM6660394.1"/>
    </source>
</evidence>
<dbReference type="GO" id="GO:0005975">
    <property type="term" value="P:carbohydrate metabolic process"/>
    <property type="evidence" value="ECO:0007669"/>
    <property type="project" value="InterPro"/>
</dbReference>
<feature type="domain" description="Glycosyl hydrolases family 2 sugar binding" evidence="7">
    <location>
        <begin position="82"/>
        <end position="173"/>
    </location>
</feature>
<dbReference type="Gene3D" id="2.60.40.10">
    <property type="entry name" value="Immunoglobulins"/>
    <property type="match status" value="3"/>
</dbReference>
<dbReference type="Pfam" id="PF18565">
    <property type="entry name" value="Glyco_hydro2_C5"/>
    <property type="match status" value="1"/>
</dbReference>
<proteinExistence type="inferred from homology"/>
<dbReference type="AlphaFoldDB" id="A0A938WJQ8"/>
<dbReference type="SUPFAM" id="SSF49373">
    <property type="entry name" value="Invasin/intimin cell-adhesion fragments"/>
    <property type="match status" value="1"/>
</dbReference>
<evidence type="ECO:0000259" key="7">
    <source>
        <dbReference type="Pfam" id="PF02837"/>
    </source>
</evidence>
<dbReference type="InterPro" id="IPR040605">
    <property type="entry name" value="Glyco_hydro2_dom5"/>
</dbReference>
<dbReference type="InterPro" id="IPR032311">
    <property type="entry name" value="DUF4982"/>
</dbReference>
<dbReference type="Proteomes" id="UP000764045">
    <property type="component" value="Unassembled WGS sequence"/>
</dbReference>
<keyword evidence="11" id="KW-1185">Reference proteome</keyword>
<evidence type="ECO:0000259" key="5">
    <source>
        <dbReference type="Pfam" id="PF00703"/>
    </source>
</evidence>
<keyword evidence="2 10" id="KW-0378">Hydrolase</keyword>
<evidence type="ECO:0000256" key="2">
    <source>
        <dbReference type="ARBA" id="ARBA00022801"/>
    </source>
</evidence>
<dbReference type="InterPro" id="IPR008964">
    <property type="entry name" value="Invasin/intimin_cell_adhesion"/>
</dbReference>
<dbReference type="PROSITE" id="PS00608">
    <property type="entry name" value="GLYCOSYL_HYDROL_F2_2"/>
    <property type="match status" value="1"/>
</dbReference>
<dbReference type="PANTHER" id="PTHR42732:SF1">
    <property type="entry name" value="BETA-MANNOSIDASE"/>
    <property type="match status" value="1"/>
</dbReference>
<dbReference type="RefSeq" id="WP_205107102.1">
    <property type="nucleotide sequence ID" value="NZ_JACJJL010000001.1"/>
</dbReference>
<evidence type="ECO:0000259" key="8">
    <source>
        <dbReference type="Pfam" id="PF16355"/>
    </source>
</evidence>
<dbReference type="SUPFAM" id="SSF51445">
    <property type="entry name" value="(Trans)glycosidases"/>
    <property type="match status" value="1"/>
</dbReference>
<dbReference type="InterPro" id="IPR006102">
    <property type="entry name" value="Ig-like_GH2"/>
</dbReference>
<name>A0A938WJQ8_9BACT</name>
<dbReference type="PANTHER" id="PTHR42732">
    <property type="entry name" value="BETA-GALACTOSIDASE"/>
    <property type="match status" value="1"/>
</dbReference>
<evidence type="ECO:0000256" key="3">
    <source>
        <dbReference type="ARBA" id="ARBA00023295"/>
    </source>
</evidence>
<dbReference type="EMBL" id="JACJJL010000001">
    <property type="protein sequence ID" value="MBM6660394.1"/>
    <property type="molecule type" value="Genomic_DNA"/>
</dbReference>
<feature type="domain" description="Glycoside hydrolase family 2 catalytic" evidence="6">
    <location>
        <begin position="314"/>
        <end position="478"/>
    </location>
</feature>
<dbReference type="InterPro" id="IPR006103">
    <property type="entry name" value="Glyco_hydro_2_cat"/>
</dbReference>
<sequence>MKRKTLSLLIALAAVVAAQAREKININLGWKFIREAIEGAQAPEYNDAKWQTVDLPHDAAVHHEFQKKGDGASSRVGFLPLGRGWYRRHIAYDKAWQGKRVIIEFEGVYRDARVYVNGVDCGGRNPNGYLDFEYDITDMLRDGDNVVAVSYDNTYRVSSRWYNGEGINRDVWLHVVDPVHVARYGTYITTPKISADRALVAIETSVLNRRRDSVLCRLVTDIVDPQGRVVASREAVAPFAAGETFTFRQELSVGAPQLWEVGRGVLYKAVSRVYVEGRYPQFSHNSQPSHSSQPSDVYETPFGIRDIEFTPEQGLLVNGKRTYINGVCLHTDLGPLGTASFRAAWDRRLEAITRDMGCNGIRLSHNAYPKYVLDWADRHGVLVVDEFFDKWEESYYGPKAKMGDLHLRDIRTQMERDRNHPSVFLWSVGNEVYQQIQADKTRNGGVNMLKMLVDHTRKIDPSRKITYSQYPNRYGDTRKKKDVKAFLASEPHQFEYYSDIVSTNYLENFWDEDHKKYPQLMFMAGELAVGDLGYDYFNYDHSYPIGHFYWGGTDYIGESFGWPSKGWTRGLIDFTNRVKPLGQSVRSFYWPEPMVKIVTRPASGQGSLVWNDLKMTWTKLEEHWNYRPGDTLTVQVMSNCDETELTLNGRSLGRKRLPAAGTPPELTWRVAYAEGELKAIGYRNGAKVADDVIRTAGKPARLVVSASTDTLCADGLDLAYIDYTVVDKDGNVCPVNDVKISFDVKGCGTNAGVANADMLSNEPWQADSRTTYQGRAQLIVRSKATEGSITVRAKAKGQKAVDTVIRVAKR</sequence>
<dbReference type="InterPro" id="IPR023232">
    <property type="entry name" value="Glyco_hydro_2_AS"/>
</dbReference>
<dbReference type="InterPro" id="IPR008979">
    <property type="entry name" value="Galactose-bd-like_sf"/>
</dbReference>
<feature type="signal peptide" evidence="4">
    <location>
        <begin position="1"/>
        <end position="20"/>
    </location>
</feature>
<dbReference type="InterPro" id="IPR006104">
    <property type="entry name" value="Glyco_hydro_2_N"/>
</dbReference>
<dbReference type="SUPFAM" id="SSF49785">
    <property type="entry name" value="Galactose-binding domain-like"/>
    <property type="match status" value="1"/>
</dbReference>
<evidence type="ECO:0000313" key="11">
    <source>
        <dbReference type="Proteomes" id="UP000764045"/>
    </source>
</evidence>
<dbReference type="InterPro" id="IPR017853">
    <property type="entry name" value="GH"/>
</dbReference>
<keyword evidence="4" id="KW-0732">Signal</keyword>
<feature type="chain" id="PRO_5038034787" evidence="4">
    <location>
        <begin position="21"/>
        <end position="810"/>
    </location>
</feature>
<evidence type="ECO:0000256" key="4">
    <source>
        <dbReference type="SAM" id="SignalP"/>
    </source>
</evidence>
<dbReference type="Gene3D" id="2.60.120.260">
    <property type="entry name" value="Galactose-binding domain-like"/>
    <property type="match status" value="1"/>
</dbReference>
<dbReference type="Pfam" id="PF02837">
    <property type="entry name" value="Glyco_hydro_2_N"/>
    <property type="match status" value="1"/>
</dbReference>
<protein>
    <submittedName>
        <fullName evidence="10">Glycoside hydrolase family 2 protein</fullName>
    </submittedName>
</protein>